<evidence type="ECO:0000313" key="5">
    <source>
        <dbReference type="EMBL" id="QBE61912.1"/>
    </source>
</evidence>
<dbReference type="Pfam" id="PF00356">
    <property type="entry name" value="LacI"/>
    <property type="match status" value="1"/>
</dbReference>
<dbReference type="Gene3D" id="3.40.50.2300">
    <property type="match status" value="2"/>
</dbReference>
<keyword evidence="1" id="KW-0805">Transcription regulation</keyword>
<evidence type="ECO:0000259" key="4">
    <source>
        <dbReference type="PROSITE" id="PS50932"/>
    </source>
</evidence>
<dbReference type="SUPFAM" id="SSF53822">
    <property type="entry name" value="Periplasmic binding protein-like I"/>
    <property type="match status" value="1"/>
</dbReference>
<dbReference type="CDD" id="cd01392">
    <property type="entry name" value="HTH_LacI"/>
    <property type="match status" value="1"/>
</dbReference>
<dbReference type="InterPro" id="IPR000843">
    <property type="entry name" value="HTH_LacI"/>
</dbReference>
<dbReference type="PROSITE" id="PS50932">
    <property type="entry name" value="HTH_LACI_2"/>
    <property type="match status" value="1"/>
</dbReference>
<sequence>MMRKAVTLQQVADAAGVSLNTASRAIRADRYVSDEARARVQEAAERLQYRPNVLARRMRGDKARLLGIFVNAIGWGVVHELVDHISEEARRLDFDLVVFSAQNFHDRRRIGTSDLLADLCDGLLMLLPNREDKILDVLERERGNCVLVSFAAREIGLPVVSVDNRAGGRTATEHLLGLGHRRIAFIHGSHATGQSTERQKGYVDALEAAGIAPDPALMVLGNFNPVETRAATTDLLDLAEPPTAIFAANDGMALTVLEVLRARGLAVPADISVIGFDDMPLASYAQPPLTTLRQPSHDIAVRAVHRLLAMIDGEPFDPARELIAAELVVRASTGPLRRN</sequence>
<dbReference type="GO" id="GO:0000976">
    <property type="term" value="F:transcription cis-regulatory region binding"/>
    <property type="evidence" value="ECO:0007669"/>
    <property type="project" value="TreeGrafter"/>
</dbReference>
<protein>
    <submittedName>
        <fullName evidence="5">LacI family transcriptional regulator</fullName>
    </submittedName>
</protein>
<accession>A0A4P6KU19</accession>
<keyword evidence="2" id="KW-0238">DNA-binding</keyword>
<dbReference type="CDD" id="cd06267">
    <property type="entry name" value="PBP1_LacI_sugar_binding-like"/>
    <property type="match status" value="1"/>
</dbReference>
<name>A0A4P6KU19_9BURK</name>
<dbReference type="InterPro" id="IPR028082">
    <property type="entry name" value="Peripla_BP_I"/>
</dbReference>
<organism evidence="5 6">
    <name type="scientific">Pseudoduganella lutea</name>
    <dbReference type="NCBI Taxonomy" id="321985"/>
    <lineage>
        <taxon>Bacteria</taxon>
        <taxon>Pseudomonadati</taxon>
        <taxon>Pseudomonadota</taxon>
        <taxon>Betaproteobacteria</taxon>
        <taxon>Burkholderiales</taxon>
        <taxon>Oxalobacteraceae</taxon>
        <taxon>Telluria group</taxon>
        <taxon>Pseudoduganella</taxon>
    </lineage>
</organism>
<evidence type="ECO:0000256" key="2">
    <source>
        <dbReference type="ARBA" id="ARBA00023125"/>
    </source>
</evidence>
<proteinExistence type="predicted"/>
<dbReference type="Gene3D" id="1.10.260.40">
    <property type="entry name" value="lambda repressor-like DNA-binding domains"/>
    <property type="match status" value="1"/>
</dbReference>
<evidence type="ECO:0000256" key="1">
    <source>
        <dbReference type="ARBA" id="ARBA00023015"/>
    </source>
</evidence>
<feature type="domain" description="HTH lacI-type" evidence="4">
    <location>
        <begin position="6"/>
        <end position="60"/>
    </location>
</feature>
<dbReference type="AlphaFoldDB" id="A0A4P6KU19"/>
<gene>
    <name evidence="5" type="ORF">EWM63_01980</name>
</gene>
<dbReference type="Proteomes" id="UP000290637">
    <property type="component" value="Chromosome"/>
</dbReference>
<dbReference type="PANTHER" id="PTHR30146:SF153">
    <property type="entry name" value="LACTOSE OPERON REPRESSOR"/>
    <property type="match status" value="1"/>
</dbReference>
<dbReference type="KEGG" id="plue:EWM63_01980"/>
<dbReference type="InterPro" id="IPR010982">
    <property type="entry name" value="Lambda_DNA-bd_dom_sf"/>
</dbReference>
<keyword evidence="6" id="KW-1185">Reference proteome</keyword>
<evidence type="ECO:0000256" key="3">
    <source>
        <dbReference type="ARBA" id="ARBA00023163"/>
    </source>
</evidence>
<dbReference type="RefSeq" id="WP_130185049.1">
    <property type="nucleotide sequence ID" value="NZ_CP035913.1"/>
</dbReference>
<dbReference type="OrthoDB" id="9805642at2"/>
<dbReference type="SUPFAM" id="SSF47413">
    <property type="entry name" value="lambda repressor-like DNA-binding domains"/>
    <property type="match status" value="1"/>
</dbReference>
<dbReference type="GO" id="GO:0003700">
    <property type="term" value="F:DNA-binding transcription factor activity"/>
    <property type="evidence" value="ECO:0007669"/>
    <property type="project" value="TreeGrafter"/>
</dbReference>
<reference evidence="5 6" key="1">
    <citation type="submission" date="2019-02" db="EMBL/GenBank/DDBJ databases">
        <title>Draft Genome Sequences of Six Type Strains of the Genus Massilia.</title>
        <authorList>
            <person name="Miess H."/>
            <person name="Frediansyhah A."/>
            <person name="Gross H."/>
        </authorList>
    </citation>
    <scope>NUCLEOTIDE SEQUENCE [LARGE SCALE GENOMIC DNA]</scope>
    <source>
        <strain evidence="5 6">DSM 17473</strain>
    </source>
</reference>
<dbReference type="Pfam" id="PF13377">
    <property type="entry name" value="Peripla_BP_3"/>
    <property type="match status" value="1"/>
</dbReference>
<keyword evidence="3" id="KW-0804">Transcription</keyword>
<dbReference type="PANTHER" id="PTHR30146">
    <property type="entry name" value="LACI-RELATED TRANSCRIPTIONAL REPRESSOR"/>
    <property type="match status" value="1"/>
</dbReference>
<dbReference type="InterPro" id="IPR046335">
    <property type="entry name" value="LacI/GalR-like_sensor"/>
</dbReference>
<dbReference type="EMBL" id="CP035913">
    <property type="protein sequence ID" value="QBE61912.1"/>
    <property type="molecule type" value="Genomic_DNA"/>
</dbReference>
<dbReference type="SMART" id="SM00354">
    <property type="entry name" value="HTH_LACI"/>
    <property type="match status" value="1"/>
</dbReference>
<evidence type="ECO:0000313" key="6">
    <source>
        <dbReference type="Proteomes" id="UP000290637"/>
    </source>
</evidence>